<organism evidence="1">
    <name type="scientific">viral metagenome</name>
    <dbReference type="NCBI Taxonomy" id="1070528"/>
    <lineage>
        <taxon>unclassified sequences</taxon>
        <taxon>metagenomes</taxon>
        <taxon>organismal metagenomes</taxon>
    </lineage>
</organism>
<evidence type="ECO:0000313" key="1">
    <source>
        <dbReference type="EMBL" id="QHT82292.1"/>
    </source>
</evidence>
<dbReference type="Gene3D" id="3.40.630.170">
    <property type="match status" value="1"/>
</dbReference>
<proteinExistence type="predicted"/>
<dbReference type="SUPFAM" id="SSF55729">
    <property type="entry name" value="Acyl-CoA N-acyltransferases (Nat)"/>
    <property type="match status" value="1"/>
</dbReference>
<dbReference type="InterPro" id="IPR016181">
    <property type="entry name" value="Acyl_CoA_acyltransferase"/>
</dbReference>
<name>A0A6C0HNQ0_9ZZZZ</name>
<protein>
    <recommendedName>
        <fullName evidence="2">Glycylpeptide N-tetradecanoyltransferase</fullName>
    </recommendedName>
</protein>
<reference evidence="1" key="1">
    <citation type="journal article" date="2020" name="Nature">
        <title>Giant virus diversity and host interactions through global metagenomics.</title>
        <authorList>
            <person name="Schulz F."/>
            <person name="Roux S."/>
            <person name="Paez-Espino D."/>
            <person name="Jungbluth S."/>
            <person name="Walsh D.A."/>
            <person name="Denef V.J."/>
            <person name="McMahon K.D."/>
            <person name="Konstantinidis K.T."/>
            <person name="Eloe-Fadrosh E.A."/>
            <person name="Kyrpides N.C."/>
            <person name="Woyke T."/>
        </authorList>
    </citation>
    <scope>NUCLEOTIDE SEQUENCE</scope>
    <source>
        <strain evidence="1">GVMAG-M-3300023184-161</strain>
    </source>
</reference>
<dbReference type="AlphaFoldDB" id="A0A6C0HNQ0"/>
<sequence>MYKNQFWTYQPVFHIYDIMKWIHPGGIIREKLPDINKYTNLTDIQTYTTDEIINKKMDDIIVDLIVANYILKERGSKTTYTPTQNNVFEYLRTNKHKSYCSLFFSPMREKKITAVITARPIYVKFIQTNISFCTYYVDNLCVDKGSRKQNIATTMIQTHYYNLRHKNDKINTCLFKREGKMNAIVPLCIYDVFCVAIKTIKSLIINTIPSYTSLVLINNDNLSLVVEFIRCKMTEFSCSIKPDEPDLYNLIQTGNLVIYGLMDSVKNTLISCYVFKLNGILYEGCITAECVASLCGASLCGASLCGASLCDAKELNYLGFVGACIDLEKTHQCKFIILDDTSNNNYLIDIISLNNYNNICFKTTVALFFYNYACYSIDKSKMFILC</sequence>
<evidence type="ECO:0008006" key="2">
    <source>
        <dbReference type="Google" id="ProtNLM"/>
    </source>
</evidence>
<dbReference type="EMBL" id="MN739997">
    <property type="protein sequence ID" value="QHT82292.1"/>
    <property type="molecule type" value="Genomic_DNA"/>
</dbReference>
<accession>A0A6C0HNQ0</accession>